<name>A0ABV8KB15_9BACL</name>
<evidence type="ECO:0000259" key="5">
    <source>
        <dbReference type="PROSITE" id="PS51677"/>
    </source>
</evidence>
<evidence type="ECO:0000256" key="4">
    <source>
        <dbReference type="SAM" id="SignalP"/>
    </source>
</evidence>
<dbReference type="PANTHER" id="PTHR10587:SF133">
    <property type="entry name" value="CHITIN DEACETYLASE 1-RELATED"/>
    <property type="match status" value="1"/>
</dbReference>
<dbReference type="Proteomes" id="UP001595715">
    <property type="component" value="Unassembled WGS sequence"/>
</dbReference>
<dbReference type="Gene3D" id="3.20.20.370">
    <property type="entry name" value="Glycoside hydrolase/deacetylase"/>
    <property type="match status" value="1"/>
</dbReference>
<feature type="chain" id="PRO_5046163201" evidence="4">
    <location>
        <begin position="33"/>
        <end position="318"/>
    </location>
</feature>
<evidence type="ECO:0000256" key="1">
    <source>
        <dbReference type="ARBA" id="ARBA00022723"/>
    </source>
</evidence>
<dbReference type="GO" id="GO:0016787">
    <property type="term" value="F:hydrolase activity"/>
    <property type="evidence" value="ECO:0007669"/>
    <property type="project" value="UniProtKB-KW"/>
</dbReference>
<keyword evidence="2 6" id="KW-0378">Hydrolase</keyword>
<dbReference type="CDD" id="cd10917">
    <property type="entry name" value="CE4_NodB_like_6s_7s"/>
    <property type="match status" value="1"/>
</dbReference>
<feature type="compositionally biased region" description="Basic and acidic residues" evidence="3">
    <location>
        <begin position="307"/>
        <end position="318"/>
    </location>
</feature>
<dbReference type="SUPFAM" id="SSF88713">
    <property type="entry name" value="Glycoside hydrolase/deacetylase"/>
    <property type="match status" value="1"/>
</dbReference>
<dbReference type="InterPro" id="IPR050248">
    <property type="entry name" value="Polysacc_deacetylase_ArnD"/>
</dbReference>
<sequence>MGNADGIRNSAAGRWLTVLALLFAMQACTASATPISEAARSLEATKLPSDTSTFKAMADSRRDQRSADSYSWIELQRRYPGTFFVRGSRGSMKVALTFDDVPDPRYTPKVLDMLAKYRVRATFFVLGSKAKAYPAIVKRMRKEGHMIANHSYDHPVFPKISVYQFSQQVAQTDLLLRSLAGYSPRYIRPPYGAITPKQIEWAQANGYTVVNWDVDSEDWRSIGSARIMTNIKSTLQPGSIILQHAGGGPTQNLSGSVQALPQLIQYLRKKGYTIVSLPELLGRPVARSPRPKRHPSHQGQTQKAQPHKAEQRSRPTAP</sequence>
<feature type="signal peptide" evidence="4">
    <location>
        <begin position="1"/>
        <end position="32"/>
    </location>
</feature>
<evidence type="ECO:0000256" key="3">
    <source>
        <dbReference type="SAM" id="MobiDB-lite"/>
    </source>
</evidence>
<dbReference type="Pfam" id="PF01522">
    <property type="entry name" value="Polysacc_deac_1"/>
    <property type="match status" value="1"/>
</dbReference>
<dbReference type="PANTHER" id="PTHR10587">
    <property type="entry name" value="GLYCOSYL TRANSFERASE-RELATED"/>
    <property type="match status" value="1"/>
</dbReference>
<protein>
    <submittedName>
        <fullName evidence="6">Polysaccharide deacetylase family protein</fullName>
        <ecNumber evidence="6">3.-.-.-</ecNumber>
    </submittedName>
</protein>
<feature type="region of interest" description="Disordered" evidence="3">
    <location>
        <begin position="283"/>
        <end position="318"/>
    </location>
</feature>
<evidence type="ECO:0000313" key="7">
    <source>
        <dbReference type="Proteomes" id="UP001595715"/>
    </source>
</evidence>
<evidence type="ECO:0000313" key="6">
    <source>
        <dbReference type="EMBL" id="MFC4103067.1"/>
    </source>
</evidence>
<dbReference type="PROSITE" id="PS51677">
    <property type="entry name" value="NODB"/>
    <property type="match status" value="1"/>
</dbReference>
<dbReference type="InterPro" id="IPR011330">
    <property type="entry name" value="Glyco_hydro/deAcase_b/a-brl"/>
</dbReference>
<keyword evidence="1" id="KW-0479">Metal-binding</keyword>
<dbReference type="InterPro" id="IPR002509">
    <property type="entry name" value="NODB_dom"/>
</dbReference>
<organism evidence="6 7">
    <name type="scientific">Paenibacillus xanthanilyticus</name>
    <dbReference type="NCBI Taxonomy" id="1783531"/>
    <lineage>
        <taxon>Bacteria</taxon>
        <taxon>Bacillati</taxon>
        <taxon>Bacillota</taxon>
        <taxon>Bacilli</taxon>
        <taxon>Bacillales</taxon>
        <taxon>Paenibacillaceae</taxon>
        <taxon>Paenibacillus</taxon>
    </lineage>
</organism>
<gene>
    <name evidence="6" type="ORF">ACFOZ8_25920</name>
</gene>
<comment type="caution">
    <text evidence="6">The sequence shown here is derived from an EMBL/GenBank/DDBJ whole genome shotgun (WGS) entry which is preliminary data.</text>
</comment>
<dbReference type="RefSeq" id="WP_377721653.1">
    <property type="nucleotide sequence ID" value="NZ_JBHSAM010000034.1"/>
</dbReference>
<keyword evidence="7" id="KW-1185">Reference proteome</keyword>
<keyword evidence="4" id="KW-0732">Signal</keyword>
<dbReference type="EC" id="3.-.-.-" evidence="6"/>
<accession>A0ABV8KB15</accession>
<proteinExistence type="predicted"/>
<reference evidence="7" key="1">
    <citation type="journal article" date="2019" name="Int. J. Syst. Evol. Microbiol.">
        <title>The Global Catalogue of Microorganisms (GCM) 10K type strain sequencing project: providing services to taxonomists for standard genome sequencing and annotation.</title>
        <authorList>
            <consortium name="The Broad Institute Genomics Platform"/>
            <consortium name="The Broad Institute Genome Sequencing Center for Infectious Disease"/>
            <person name="Wu L."/>
            <person name="Ma J."/>
        </authorList>
    </citation>
    <scope>NUCLEOTIDE SEQUENCE [LARGE SCALE GENOMIC DNA]</scope>
    <source>
        <strain evidence="7">IBRC-M 10987</strain>
    </source>
</reference>
<dbReference type="EMBL" id="JBHSAM010000034">
    <property type="protein sequence ID" value="MFC4103067.1"/>
    <property type="molecule type" value="Genomic_DNA"/>
</dbReference>
<feature type="domain" description="NodB homology" evidence="5">
    <location>
        <begin position="92"/>
        <end position="275"/>
    </location>
</feature>
<evidence type="ECO:0000256" key="2">
    <source>
        <dbReference type="ARBA" id="ARBA00022801"/>
    </source>
</evidence>